<organism evidence="1">
    <name type="scientific">Siphoviridae sp. ctjel6</name>
    <dbReference type="NCBI Taxonomy" id="2826440"/>
    <lineage>
        <taxon>Viruses</taxon>
        <taxon>Duplodnaviria</taxon>
        <taxon>Heunggongvirae</taxon>
        <taxon>Uroviricota</taxon>
        <taxon>Caudoviricetes</taxon>
    </lineage>
</organism>
<dbReference type="EMBL" id="BK015086">
    <property type="protein sequence ID" value="DAD90428.1"/>
    <property type="molecule type" value="Genomic_DNA"/>
</dbReference>
<proteinExistence type="predicted"/>
<name>A0A8S5N7F8_9CAUD</name>
<sequence>MTLRMYCVADWVNYHIYDYTDILTSLRTVQDLTVASGSAVIRWDPDDPLAMVDYHPNVDPKLPYGVTRWLDLVFDTLPQLAAPGVVEEDAPIMAWWRRWAAEGGSRHA</sequence>
<evidence type="ECO:0000313" key="1">
    <source>
        <dbReference type="EMBL" id="DAD90428.1"/>
    </source>
</evidence>
<accession>A0A8S5N7F8</accession>
<protein>
    <submittedName>
        <fullName evidence="1">Uncharacterized protein</fullName>
    </submittedName>
</protein>
<reference evidence="1" key="1">
    <citation type="journal article" date="2021" name="Proc. Natl. Acad. Sci. U.S.A.">
        <title>A Catalog of Tens of Thousands of Viruses from Human Metagenomes Reveals Hidden Associations with Chronic Diseases.</title>
        <authorList>
            <person name="Tisza M.J."/>
            <person name="Buck C.B."/>
        </authorList>
    </citation>
    <scope>NUCLEOTIDE SEQUENCE</scope>
    <source>
        <strain evidence="1">Ctjel6</strain>
    </source>
</reference>